<reference evidence="2" key="1">
    <citation type="submission" date="2021-03" db="EMBL/GenBank/DDBJ databases">
        <title>Plesiomonas shigelloides zfcc0051, isolated from zebrafish feces.</title>
        <authorList>
            <person name="Vanderhoek Z."/>
            <person name="Gaulke C."/>
        </authorList>
    </citation>
    <scope>NUCLEOTIDE SEQUENCE</scope>
    <source>
        <strain evidence="2">Zfcc0051</strain>
    </source>
</reference>
<dbReference type="Pfam" id="PF11101">
    <property type="entry name" value="DUF2884"/>
    <property type="match status" value="1"/>
</dbReference>
<evidence type="ECO:0000256" key="1">
    <source>
        <dbReference type="SAM" id="SignalP"/>
    </source>
</evidence>
<proteinExistence type="predicted"/>
<comment type="caution">
    <text evidence="2">The sequence shown here is derived from an EMBL/GenBank/DDBJ whole genome shotgun (WGS) entry which is preliminary data.</text>
</comment>
<feature type="chain" id="PRO_5034982081" evidence="1">
    <location>
        <begin position="26"/>
        <end position="245"/>
    </location>
</feature>
<feature type="signal peptide" evidence="1">
    <location>
        <begin position="1"/>
        <end position="25"/>
    </location>
</feature>
<protein>
    <submittedName>
        <fullName evidence="2">DUF2884 family protein</fullName>
    </submittedName>
</protein>
<evidence type="ECO:0000313" key="3">
    <source>
        <dbReference type="Proteomes" id="UP000664658"/>
    </source>
</evidence>
<keyword evidence="1" id="KW-0732">Signal</keyword>
<dbReference type="InterPro" id="IPR021307">
    <property type="entry name" value="DUF2884"/>
</dbReference>
<dbReference type="Proteomes" id="UP000664658">
    <property type="component" value="Unassembled WGS sequence"/>
</dbReference>
<organism evidence="2 3">
    <name type="scientific">Plesiomonas shigelloides</name>
    <name type="common">Aeromonas shigelloides</name>
    <dbReference type="NCBI Taxonomy" id="703"/>
    <lineage>
        <taxon>Bacteria</taxon>
        <taxon>Pseudomonadati</taxon>
        <taxon>Pseudomonadota</taxon>
        <taxon>Gammaproteobacteria</taxon>
        <taxon>Enterobacterales</taxon>
        <taxon>Enterobacteriaceae</taxon>
        <taxon>Plesiomonas</taxon>
    </lineage>
</organism>
<dbReference type="EMBL" id="JAFNAA010000010">
    <property type="protein sequence ID" value="MBO1108650.1"/>
    <property type="molecule type" value="Genomic_DNA"/>
</dbReference>
<evidence type="ECO:0000313" key="2">
    <source>
        <dbReference type="EMBL" id="MBO1108650.1"/>
    </source>
</evidence>
<accession>A0A8I1W9M9</accession>
<dbReference type="RefSeq" id="WP_207542160.1">
    <property type="nucleotide sequence ID" value="NZ_JAFNAA010000010.1"/>
</dbReference>
<dbReference type="AlphaFoldDB" id="A0A8I1W9M9"/>
<sequence>MRAKPMLVALLMAIVGGAMTLPVLAAETCPYTLSQNIYLTPEAVELQGKTTQLRISKEGEVSRNQQPLTLDLAAQQQAFALQQQLRRELPALDKQAHQQLQLAQQGLDDVVIRQLGGNSKVRAQLRDLHALLTARLDKVVVHQNGGLAVLADALPAQQQETERLVQQKLGEILQQGLQDLSSRQSEGDAASQLKAMLAQVASLRNALSAEWKNQEQGFRRLGSEACHTLGRLQQQQQKLEQLLPQ</sequence>
<gene>
    <name evidence="2" type="ORF">J2R62_10485</name>
</gene>
<name>A0A8I1W9M9_PLESH</name>